<dbReference type="SMART" id="SM00150">
    <property type="entry name" value="SPEC"/>
    <property type="match status" value="8"/>
</dbReference>
<keyword evidence="7" id="KW-1185">Reference proteome</keyword>
<dbReference type="EMBL" id="LWCA01000006">
    <property type="protein sequence ID" value="OAF72062.1"/>
    <property type="molecule type" value="Genomic_DNA"/>
</dbReference>
<dbReference type="InterPro" id="IPR029526">
    <property type="entry name" value="PGBD"/>
</dbReference>
<organism evidence="6 7">
    <name type="scientific">Intoshia linei</name>
    <dbReference type="NCBI Taxonomy" id="1819745"/>
    <lineage>
        <taxon>Eukaryota</taxon>
        <taxon>Metazoa</taxon>
        <taxon>Spiralia</taxon>
        <taxon>Lophotrochozoa</taxon>
        <taxon>Mesozoa</taxon>
        <taxon>Orthonectida</taxon>
        <taxon>Rhopaluridae</taxon>
        <taxon>Intoshia</taxon>
    </lineage>
</organism>
<dbReference type="GO" id="GO:0020037">
    <property type="term" value="F:heme binding"/>
    <property type="evidence" value="ECO:0007669"/>
    <property type="project" value="InterPro"/>
</dbReference>
<dbReference type="PROSITE" id="PS00019">
    <property type="entry name" value="ACTININ_1"/>
    <property type="match status" value="1"/>
</dbReference>
<dbReference type="SUPFAM" id="SSF50729">
    <property type="entry name" value="PH domain-like"/>
    <property type="match status" value="1"/>
</dbReference>
<dbReference type="SMART" id="SM00033">
    <property type="entry name" value="CH"/>
    <property type="match status" value="2"/>
</dbReference>
<dbReference type="InterPro" id="IPR002017">
    <property type="entry name" value="Spectrin_repeat"/>
</dbReference>
<evidence type="ECO:0000256" key="2">
    <source>
        <dbReference type="ARBA" id="ARBA00023203"/>
    </source>
</evidence>
<dbReference type="InterPro" id="IPR041681">
    <property type="entry name" value="PH_9"/>
</dbReference>
<dbReference type="InterPro" id="IPR011993">
    <property type="entry name" value="PH-like_dom_sf"/>
</dbReference>
<reference evidence="6 7" key="1">
    <citation type="submission" date="2016-04" db="EMBL/GenBank/DDBJ databases">
        <title>The genome of Intoshia linei affirms orthonectids as highly simplified spiralians.</title>
        <authorList>
            <person name="Mikhailov K.V."/>
            <person name="Slusarev G.S."/>
            <person name="Nikitin M.A."/>
            <person name="Logacheva M.D."/>
            <person name="Penin A."/>
            <person name="Aleoshin V."/>
            <person name="Panchin Y.V."/>
        </authorList>
    </citation>
    <scope>NUCLEOTIDE SEQUENCE [LARGE SCALE GENOMIC DNA]</scope>
    <source>
        <strain evidence="6">Intl2013</strain>
        <tissue evidence="6">Whole animal</tissue>
    </source>
</reference>
<dbReference type="OrthoDB" id="5865767at2759"/>
<dbReference type="SUPFAM" id="SSF46966">
    <property type="entry name" value="Spectrin repeat"/>
    <property type="match status" value="8"/>
</dbReference>
<dbReference type="Pfam" id="PF13843">
    <property type="entry name" value="DDE_Tnp_1_7"/>
    <property type="match status" value="1"/>
</dbReference>
<feature type="domain" description="Calponin-homology (CH)" evidence="5">
    <location>
        <begin position="290"/>
        <end position="394"/>
    </location>
</feature>
<dbReference type="InterPro" id="IPR001589">
    <property type="entry name" value="Actinin_actin-bd_CS"/>
</dbReference>
<dbReference type="CDD" id="cd00176">
    <property type="entry name" value="SPEC"/>
    <property type="match status" value="3"/>
</dbReference>
<evidence type="ECO:0000313" key="6">
    <source>
        <dbReference type="EMBL" id="OAF72062.1"/>
    </source>
</evidence>
<dbReference type="PROSITE" id="PS00020">
    <property type="entry name" value="ACTININ_2"/>
    <property type="match status" value="1"/>
</dbReference>
<dbReference type="FunFam" id="1.10.418.10:FF:000001">
    <property type="entry name" value="Actinin alpha 1"/>
    <property type="match status" value="1"/>
</dbReference>
<dbReference type="Gene3D" id="1.10.418.10">
    <property type="entry name" value="Calponin-like domain"/>
    <property type="match status" value="2"/>
</dbReference>
<keyword evidence="2" id="KW-0009">Actin-binding</keyword>
<gene>
    <name evidence="6" type="ORF">A3Q56_00153</name>
</gene>
<dbReference type="GO" id="GO:0019825">
    <property type="term" value="F:oxygen binding"/>
    <property type="evidence" value="ECO:0007669"/>
    <property type="project" value="InterPro"/>
</dbReference>
<evidence type="ECO:0000313" key="7">
    <source>
        <dbReference type="Proteomes" id="UP000078046"/>
    </source>
</evidence>
<dbReference type="SUPFAM" id="SSF46458">
    <property type="entry name" value="Globin-like"/>
    <property type="match status" value="1"/>
</dbReference>
<keyword evidence="1" id="KW-0677">Repeat</keyword>
<dbReference type="Pfam" id="PF00435">
    <property type="entry name" value="Spectrin"/>
    <property type="match status" value="2"/>
</dbReference>
<accession>A0A177BER1</accession>
<dbReference type="Pfam" id="PF00307">
    <property type="entry name" value="CH"/>
    <property type="match status" value="2"/>
</dbReference>
<evidence type="ECO:0000259" key="5">
    <source>
        <dbReference type="PROSITE" id="PS50021"/>
    </source>
</evidence>
<dbReference type="InterPro" id="IPR036872">
    <property type="entry name" value="CH_dom_sf"/>
</dbReference>
<dbReference type="GO" id="GO:0003779">
    <property type="term" value="F:actin binding"/>
    <property type="evidence" value="ECO:0007669"/>
    <property type="project" value="UniProtKB-KW"/>
</dbReference>
<dbReference type="Gene3D" id="2.30.29.30">
    <property type="entry name" value="Pleckstrin-homology domain (PH domain)/Phosphotyrosine-binding domain (PTB)"/>
    <property type="match status" value="1"/>
</dbReference>
<dbReference type="FunFam" id="1.10.418.10:FF:000004">
    <property type="entry name" value="Spectrin beta chain"/>
    <property type="match status" value="1"/>
</dbReference>
<evidence type="ECO:0000256" key="1">
    <source>
        <dbReference type="ARBA" id="ARBA00022737"/>
    </source>
</evidence>
<keyword evidence="3" id="KW-0175">Coiled coil</keyword>
<comment type="caution">
    <text evidence="6">The sequence shown here is derived from an EMBL/GenBank/DDBJ whole genome shotgun (WGS) entry which is preliminary data.</text>
</comment>
<dbReference type="Gene3D" id="1.10.490.10">
    <property type="entry name" value="Globins"/>
    <property type="match status" value="1"/>
</dbReference>
<dbReference type="SUPFAM" id="SSF47576">
    <property type="entry name" value="Calponin-homology domain, CH-domain"/>
    <property type="match status" value="1"/>
</dbReference>
<protein>
    <submittedName>
        <fullName evidence="6">Alpha-actinin-like protein 1</fullName>
    </submittedName>
</protein>
<dbReference type="Pfam" id="PF15410">
    <property type="entry name" value="PH_9"/>
    <property type="match status" value="1"/>
</dbReference>
<proteinExistence type="predicted"/>
<feature type="compositionally biased region" description="Basic and acidic residues" evidence="4">
    <location>
        <begin position="2475"/>
        <end position="2494"/>
    </location>
</feature>
<dbReference type="InterPro" id="IPR009050">
    <property type="entry name" value="Globin-like_sf"/>
</dbReference>
<dbReference type="InterPro" id="IPR012292">
    <property type="entry name" value="Globin/Proto"/>
</dbReference>
<feature type="region of interest" description="Disordered" evidence="4">
    <location>
        <begin position="2475"/>
        <end position="2497"/>
    </location>
</feature>
<dbReference type="Proteomes" id="UP000078046">
    <property type="component" value="Unassembled WGS sequence"/>
</dbReference>
<dbReference type="PROSITE" id="PS50021">
    <property type="entry name" value="CH"/>
    <property type="match status" value="2"/>
</dbReference>
<dbReference type="InterPro" id="IPR018159">
    <property type="entry name" value="Spectrin/alpha-actinin"/>
</dbReference>
<feature type="coiled-coil region" evidence="3">
    <location>
        <begin position="803"/>
        <end position="837"/>
    </location>
</feature>
<dbReference type="PANTHER" id="PTHR11915">
    <property type="entry name" value="SPECTRIN/FILAMIN RELATED CYTOSKELETAL PROTEIN"/>
    <property type="match status" value="1"/>
</dbReference>
<name>A0A177BER1_9BILA</name>
<dbReference type="InterPro" id="IPR001715">
    <property type="entry name" value="CH_dom"/>
</dbReference>
<dbReference type="Gene3D" id="1.20.58.60">
    <property type="match status" value="7"/>
</dbReference>
<feature type="domain" description="Calponin-homology (CH)" evidence="5">
    <location>
        <begin position="408"/>
        <end position="513"/>
    </location>
</feature>
<evidence type="ECO:0000256" key="4">
    <source>
        <dbReference type="SAM" id="MobiDB-lite"/>
    </source>
</evidence>
<evidence type="ECO:0000256" key="3">
    <source>
        <dbReference type="SAM" id="Coils"/>
    </source>
</evidence>
<sequence>MSFISELKFNPLLLTCSKFYLKINENNDKSSKSCDSEYSDASTDYMSENEYFISKTDTIWSNKPIPRQTLQFIEHVNIRTYESRVGYFMKFIDQKVLDIIMKCTNDRANFLHLKFSNIDSRELKAFIGLLIMSGLCKSSKENATMMWKCGPLGRNVFRATMSLNRFRDISTNLRFDDVQTRNKNDKFTAFRNIWELFIENCRKSFIPGENVVIDEQLIPFRGRKVTLFTYTYLNMDVKIVSNVNQEKIDKEDDSFNQTYKNLSSVREIPQNVSIIFERSRIKALAGEREKVQKKTFTKWINLHLNRIGYRMIDLYVDIQDGRLLLKLLEVLSGDKLPKPTKGNMRIHCLENVDKCLSFLIYKRVHLENIGAIDIVDGNNTITLGLIWTIILRFQIQEIKIEMESSETKNAKDALLLWCQIKTAPYKNVNVNNFTSSWRNGLAFSALIHRHRPDLIDYNNLNKERAVENLNLAFDIADKKLGLVRLLDAEDVAIDVPDDKSILTYIVTLYHYFSKTKSDNVYSKRIGKVIGQQIEIAKKCNNYEILIEQLLKWIQEKIKEFDNMELANNLKSLVVQLSDFMTYIKTVKPEKYNEISNVESLLFSIQSFLSYRKQKPYICKPGHAILDLFNAWEKLELSEYHYELRVHQEMIKQEKLNRLATRFDNKASIREAWLAENQRLVLEESFVNDKYSSCDSAIKKHEAMETDIKTFQERIQTIVIISDQLCHDQYYDTDRILSRKDNIMRLWNYLLTLVEKRHLRIEMLIKIRDLNQKIGSIINIIFSLSKQLQSNDTVDFTDDMLERHTQVESDIRALLKKYEQVKSNIKSVINELDSYIAEKKDSDDTFVDSFHEVKLESEEENKNSNVKIPDVREFINQKKYLLDRKEDVDQAWTSMCALFTNQGKNLSNLKFKWQFLQELQIKKEYINETMLIVLNYGTHYDDETVCKTELSLIKYTESENKTLYVELENLFNLLNENETLSDTDLNDVNKEIGVVKKLWKELREIVNKKKDELGAVLGIKEYINEIMETYSIMSGYLQEVSHKAKTNVVDLSKEQKLLDENIFYSKSLSKKFDLQKQNFINLEKKKSLLNPSLILKYGIEAHLNKCDKIVQICETTIKAYTDHLIGFKDFYTILDEHDIVYSWITSKCNIVNEILNSFNIKEVDDLETMLTVQNSYTLLNHLKCLNMLSDQINQKFLNMDLIDNRINQLNNNVTKQDKIFTDENLSNVGKNSVNYLNNSTKGVRKRLTGLQEIVVKGKTDLFYLQSIVSWILNSNHLKKVIRDKLDITNQQDDSNKLKTAIDMEKRSGGLEENISSISKTVNLHFDESDKLAFNNNENLSQNYSNIYENYVKPSKSEIMDLLNKLTDALSQNEWWICEAKKLKKIMDSINALNLSLNEVNSKIYCINVNSEEILEESNFTSKIMDLKLENDKNNEIELEFESDVDNLNKIKFDRRNIEIQEFLPELNSLDNEITAISSKTDTINEKIETFKSLYPQLIRLYQFYKNFKQQENFIKKCSRVYNYDISPIKSIDVVENMLNEYKKFNEANSPNYQNLDNIIDETIQKESAQDEFDFCFKDKEESKLNDLINLRNQCKEDSKNYKNLLTVKLKWLLFLENSDNIHDYIDDKIEYVKDLDLSKNDENLIKNYRFLKTTVKDIEYNTINFNNLSRDSDILGKEYPELKNDLNAEIDKIGQKYTRLNGLIEDRNQKYYDLNRDVILTENCQDIEKWIECVENNENVECGAYDDRGDLNNLMLQQKEIENEYTIKCTGINHLLAECDKIDNDGKQADLQDRCRTIKEKLNTLDEPLKTKRNDIESSRNIKCINRELTEIEKWIDFKNQNLNDIQPDITSTNLPSQKNLLMSVKNDIEVMEPRYQDLLKDFENKPALYKKSQELKSKWENLKNEYKEKGANYDKVKNVKCIIDDMNEIHLTLNDHNEGLPDSGSCKDKKSALKALNDIHTSKSKVDSLNPEIRKMSLILDESEDLTDYRDKLNDDLNNIYTLQKDVSTRMIQRESQIYFLLEMFDLMNSFEKFISWVESQEKYANPQDVGRDYEHAILILEHFDVFIKTNTSIGYEKLTHLKKCLLSLITPNSDVFDNGGFIKDYDEKLTDMLNSLSEETLDAHSSLLVDRSSEVFDDLLELMANRRHILELSLEFNHYLYLCDLALDKCMEKMEFFRKLKHNGINILNTQKKHKIYVKDLKPIELFVEGCNEKYHSLVDQYSNGKEAIIKDKIKMVNDAWAALMKMINERTSKLSGSADLLWFFRKIDELIEWSRLKNDEIVNMNASKKFFSNDEILEINKLLLSHSMNKNYIECYEQFFIMVSSTGKTLLTAFPDNAEKIYNKLTTLCSVKVDLMVNWHSKQNELKYLYEIYKFFREILQVNTWLEKKNILVRSDDYGETLKIVEEMLMEHENLETDMNYMGDKFNKIKKETQYEKDENALHEKIEKNYKFFASKYKQLYVPDWSKNLVKTEVKPEKPPKMSVNKDHESTHSSEIQSMFSSVNQSVKLSVLRKCVKASNGRKSSNRSWEKVEISLENGILSTYKDIKHAKSNIYFKNEEPLIIYQSNSEIANDYSKRPHVIRLSLTNEATYLYKCSTTDEMQLLLMNLNQHATIRPSKDSIGRSISVKREDSEKNENFSKDDSKRKITEINMGCFSSKKETVENLTTKSNSFGNVKKVDPRLEFESYRQLFNTKNTWKAICRQLESNSKQNLIELLIEHPEYEDLYPSIKDIDPNTYFTNTTFENVSLKFYNTLDLAMDYIDNNVDKCIEILNNEAENMKNLSFPAIYLLHMEKSFLKAAQICLEDRFTQQAKNNLTVLYHFIKSTMIPILDKNSPLKLEEINIEHKNS</sequence>